<dbReference type="AlphaFoldDB" id="A0A1F2WJ20"/>
<name>A0A1F2WJ20_9ACTN</name>
<dbReference type="GO" id="GO:0005524">
    <property type="term" value="F:ATP binding"/>
    <property type="evidence" value="ECO:0007669"/>
    <property type="project" value="UniProtKB-KW"/>
</dbReference>
<dbReference type="InterPro" id="IPR027417">
    <property type="entry name" value="P-loop_NTPase"/>
</dbReference>
<comment type="similarity">
    <text evidence="1">Belongs to the arsA ATPase family.</text>
</comment>
<dbReference type="InterPro" id="IPR025723">
    <property type="entry name" value="ArsA/GET3_ATPase-like"/>
</dbReference>
<dbReference type="Pfam" id="PF02374">
    <property type="entry name" value="ArsA_ATPase"/>
    <property type="match status" value="1"/>
</dbReference>
<dbReference type="InterPro" id="IPR016300">
    <property type="entry name" value="ATPase_ArsA/GET3"/>
</dbReference>
<comment type="catalytic activity">
    <reaction evidence="6">
        <text>arsenite(in) + ATP + H2O = arsenite(out) + ADP + phosphate + H(+)</text>
        <dbReference type="Rhea" id="RHEA:11348"/>
        <dbReference type="ChEBI" id="CHEBI:15377"/>
        <dbReference type="ChEBI" id="CHEBI:15378"/>
        <dbReference type="ChEBI" id="CHEBI:29242"/>
        <dbReference type="ChEBI" id="CHEBI:30616"/>
        <dbReference type="ChEBI" id="CHEBI:43474"/>
        <dbReference type="ChEBI" id="CHEBI:456216"/>
        <dbReference type="EC" id="7.3.2.7"/>
    </reaction>
</comment>
<dbReference type="Pfam" id="PF17886">
    <property type="entry name" value="ArsA_HSP20"/>
    <property type="match status" value="1"/>
</dbReference>
<evidence type="ECO:0000259" key="9">
    <source>
        <dbReference type="Pfam" id="PF02374"/>
    </source>
</evidence>
<dbReference type="EC" id="7.3.2.7" evidence="8"/>
<gene>
    <name evidence="11" type="ORF">A2Y75_06625</name>
</gene>
<dbReference type="PANTHER" id="PTHR10803">
    <property type="entry name" value="ARSENICAL PUMP-DRIVING ATPASE ARSENITE-TRANSLOCATING ATPASE"/>
    <property type="match status" value="1"/>
</dbReference>
<evidence type="ECO:0000256" key="4">
    <source>
        <dbReference type="ARBA" id="ARBA00022849"/>
    </source>
</evidence>
<keyword evidence="5" id="KW-1278">Translocase</keyword>
<dbReference type="SUPFAM" id="SSF52540">
    <property type="entry name" value="P-loop containing nucleoside triphosphate hydrolases"/>
    <property type="match status" value="1"/>
</dbReference>
<dbReference type="STRING" id="1797197.A2Y75_06625"/>
<evidence type="ECO:0000313" key="11">
    <source>
        <dbReference type="EMBL" id="OFW56834.1"/>
    </source>
</evidence>
<proteinExistence type="inferred from homology"/>
<evidence type="ECO:0000256" key="1">
    <source>
        <dbReference type="ARBA" id="ARBA00011040"/>
    </source>
</evidence>
<reference evidence="11 12" key="1">
    <citation type="journal article" date="2016" name="Nat. Commun.">
        <title>Thousands of microbial genomes shed light on interconnected biogeochemical processes in an aquifer system.</title>
        <authorList>
            <person name="Anantharaman K."/>
            <person name="Brown C.T."/>
            <person name="Hug L.A."/>
            <person name="Sharon I."/>
            <person name="Castelle C.J."/>
            <person name="Probst A.J."/>
            <person name="Thomas B.C."/>
            <person name="Singh A."/>
            <person name="Wilkins M.J."/>
            <person name="Karaoz U."/>
            <person name="Brodie E.L."/>
            <person name="Williams K.H."/>
            <person name="Hubbard S.S."/>
            <person name="Banfield J.F."/>
        </authorList>
    </citation>
    <scope>NUCLEOTIDE SEQUENCE [LARGE SCALE GENOMIC DNA]</scope>
</reference>
<dbReference type="PANTHER" id="PTHR10803:SF3">
    <property type="entry name" value="ATPASE GET3"/>
    <property type="match status" value="1"/>
</dbReference>
<keyword evidence="3" id="KW-0067">ATP-binding</keyword>
<dbReference type="Gene3D" id="2.60.40.790">
    <property type="match status" value="1"/>
</dbReference>
<dbReference type="Gene3D" id="3.40.50.300">
    <property type="entry name" value="P-loop containing nucleotide triphosphate hydrolases"/>
    <property type="match status" value="1"/>
</dbReference>
<comment type="caution">
    <text evidence="11">The sequence shown here is derived from an EMBL/GenBank/DDBJ whole genome shotgun (WGS) entry which is preliminary data.</text>
</comment>
<dbReference type="InterPro" id="IPR008978">
    <property type="entry name" value="HSP20-like_chaperone"/>
</dbReference>
<dbReference type="GO" id="GO:0016887">
    <property type="term" value="F:ATP hydrolysis activity"/>
    <property type="evidence" value="ECO:0007669"/>
    <property type="project" value="InterPro"/>
</dbReference>
<evidence type="ECO:0000313" key="12">
    <source>
        <dbReference type="Proteomes" id="UP000177876"/>
    </source>
</evidence>
<dbReference type="NCBIfam" id="TIGR00345">
    <property type="entry name" value="GET3_arsA_TRC40"/>
    <property type="match status" value="1"/>
</dbReference>
<evidence type="ECO:0000256" key="2">
    <source>
        <dbReference type="ARBA" id="ARBA00022741"/>
    </source>
</evidence>
<feature type="domain" description="ArsA HSP20-like" evidence="10">
    <location>
        <begin position="336"/>
        <end position="397"/>
    </location>
</feature>
<dbReference type="CDD" id="cd02035">
    <property type="entry name" value="ArsA"/>
    <property type="match status" value="1"/>
</dbReference>
<dbReference type="EMBL" id="MELK01000040">
    <property type="protein sequence ID" value="OFW56834.1"/>
    <property type="molecule type" value="Genomic_DNA"/>
</dbReference>
<dbReference type="InterPro" id="IPR040612">
    <property type="entry name" value="ArsA_HSP20-like"/>
</dbReference>
<dbReference type="Proteomes" id="UP000177876">
    <property type="component" value="Unassembled WGS sequence"/>
</dbReference>
<feature type="domain" description="ArsA/GET3 Anion-transporting ATPase-like" evidence="9">
    <location>
        <begin position="1"/>
        <end position="314"/>
    </location>
</feature>
<dbReference type="FunFam" id="3.40.50.300:FF:001801">
    <property type="entry name" value="Putative arsenical pump-driving ATPase"/>
    <property type="match status" value="1"/>
</dbReference>
<evidence type="ECO:0000256" key="5">
    <source>
        <dbReference type="ARBA" id="ARBA00022967"/>
    </source>
</evidence>
<evidence type="ECO:0000256" key="7">
    <source>
        <dbReference type="ARBA" id="ARBA00059736"/>
    </source>
</evidence>
<keyword evidence="4" id="KW-0059">Arsenical resistance</keyword>
<sequence length="417" mass="47456">MRIILFTGKGGVGKTSVASATALRTAELGYPTLVLSTDAAHSLADSFDLDFGHEPVQLTDNLWGQEVSALTEMEENWSIIQSYVEKVFAWGGIEEILVEELMAFPGIDELFSLLEIKKHHDRGEFEVIVVDCAPTGETLRMLSFPDVTRWWMDKLFPLQRKATGIARPLMKAITKFPVTQDMKAVAGLPMPDERIMDSVERFFDRLDKLQKILSDPQQSSVRLVLNPEKMVIKEAQRTYTYLNLFGFSTDAIVANRIIPEEVNDAYFKEWKHIQEKYGKEVEEAFYPLPILKLPLFDREIVGLDMLKRTADKLYGEADPSKLLYKGETQTVVKKGRGYQMSIPLPMVEKKDVELLQKDYELIVKIGNRRRDILLPRALAGMRASGARFEENKLILEFVPGENGEEERHAKRNVAGKK</sequence>
<protein>
    <recommendedName>
        <fullName evidence="8">arsenite-transporting ATPase</fullName>
        <ecNumber evidence="8">7.3.2.7</ecNumber>
    </recommendedName>
</protein>
<comment type="function">
    <text evidence="7">Anion-transporting ATPase. Catalyzes the extrusion of arsenite.</text>
</comment>
<keyword evidence="2" id="KW-0547">Nucleotide-binding</keyword>
<organism evidence="11 12">
    <name type="scientific">Candidatus Solincola sediminis</name>
    <dbReference type="NCBI Taxonomy" id="1797199"/>
    <lineage>
        <taxon>Bacteria</taxon>
        <taxon>Bacillati</taxon>
        <taxon>Actinomycetota</taxon>
        <taxon>Candidatus Geothermincolia</taxon>
        <taxon>Candidatus Geothermincolales</taxon>
        <taxon>Candidatus Geothermincolaceae</taxon>
        <taxon>Candidatus Solincola</taxon>
    </lineage>
</organism>
<accession>A0A1F2WJ20</accession>
<evidence type="ECO:0000256" key="8">
    <source>
        <dbReference type="ARBA" id="ARBA00066752"/>
    </source>
</evidence>
<evidence type="ECO:0000259" key="10">
    <source>
        <dbReference type="Pfam" id="PF17886"/>
    </source>
</evidence>
<evidence type="ECO:0000256" key="6">
    <source>
        <dbReference type="ARBA" id="ARBA00052296"/>
    </source>
</evidence>
<dbReference type="GO" id="GO:0015446">
    <property type="term" value="F:ATPase-coupled arsenite transmembrane transporter activity"/>
    <property type="evidence" value="ECO:0007669"/>
    <property type="project" value="UniProtKB-EC"/>
</dbReference>
<evidence type="ECO:0000256" key="3">
    <source>
        <dbReference type="ARBA" id="ARBA00022840"/>
    </source>
</evidence>